<name>D7D8U0_STAHD</name>
<evidence type="ECO:0000256" key="6">
    <source>
        <dbReference type="HAMAP-Rule" id="MF_01892"/>
    </source>
</evidence>
<dbReference type="Pfam" id="PF22641">
    <property type="entry name" value="TiaS_TCKD"/>
    <property type="match status" value="1"/>
</dbReference>
<comment type="subcellular location">
    <subcellularLocation>
        <location evidence="6">Cytoplasm</location>
    </subcellularLocation>
</comment>
<evidence type="ECO:0000259" key="9">
    <source>
        <dbReference type="Pfam" id="PF22641"/>
    </source>
</evidence>
<evidence type="ECO:0000256" key="1">
    <source>
        <dbReference type="ARBA" id="ARBA00022490"/>
    </source>
</evidence>
<dbReference type="STRING" id="591019.Shell_1082"/>
<dbReference type="Gene3D" id="3.90.600.20">
    <property type="match status" value="1"/>
</dbReference>
<dbReference type="InterPro" id="IPR004365">
    <property type="entry name" value="NA-bd_OB_tRNA"/>
</dbReference>
<keyword evidence="1 6" id="KW-0963">Cytoplasm</keyword>
<dbReference type="GO" id="GO:0003676">
    <property type="term" value="F:nucleic acid binding"/>
    <property type="evidence" value="ECO:0007669"/>
    <property type="project" value="InterPro"/>
</dbReference>
<dbReference type="AlphaFoldDB" id="D7D8U0"/>
<dbReference type="KEGG" id="shc:Shell_1082"/>
<evidence type="ECO:0000256" key="2">
    <source>
        <dbReference type="ARBA" id="ARBA00022598"/>
    </source>
</evidence>
<comment type="similarity">
    <text evidence="6">Belongs to the TiaS family.</text>
</comment>
<comment type="catalytic activity">
    <reaction evidence="6">
        <text>cytidine(34) in tRNA(Ile2) + agmatine + ATP + H2O = 2-agmatinylcytidine(34) in tRNA(Ile2) + AMP + 2 phosphate + 2 H(+)</text>
        <dbReference type="Rhea" id="RHEA:43608"/>
        <dbReference type="Rhea" id="RHEA-COMP:10625"/>
        <dbReference type="Rhea" id="RHEA-COMP:10626"/>
        <dbReference type="ChEBI" id="CHEBI:15377"/>
        <dbReference type="ChEBI" id="CHEBI:15378"/>
        <dbReference type="ChEBI" id="CHEBI:30616"/>
        <dbReference type="ChEBI" id="CHEBI:43474"/>
        <dbReference type="ChEBI" id="CHEBI:58145"/>
        <dbReference type="ChEBI" id="CHEBI:82748"/>
        <dbReference type="ChEBI" id="CHEBI:83545"/>
        <dbReference type="ChEBI" id="CHEBI:456215"/>
        <dbReference type="EC" id="6.3.4.22"/>
    </reaction>
</comment>
<evidence type="ECO:0000256" key="5">
    <source>
        <dbReference type="ARBA" id="ARBA00022840"/>
    </source>
</evidence>
<keyword evidence="5 6" id="KW-0067">ATP-binding</keyword>
<dbReference type="Proteomes" id="UP000002573">
    <property type="component" value="Chromosome"/>
</dbReference>
<dbReference type="GO" id="GO:0005737">
    <property type="term" value="C:cytoplasm"/>
    <property type="evidence" value="ECO:0007669"/>
    <property type="project" value="UniProtKB-SubCell"/>
</dbReference>
<dbReference type="Gene3D" id="2.40.50.1010">
    <property type="match status" value="1"/>
</dbReference>
<sequence length="459" mass="53534">MEETIVHMGFDDIDTPFGGCTTHFAASILVKWIKDKRIKLVDYPNLIRLNPGVPWKTRGNGAVVLRFKVKDHEEAMKLLEEAYDEALQYLRKYHHPQHHPVIGIYVGELSERIKWIGWKAVHDLIPLDLMYRVLRKEKDKIEYRLLRKDKKRGLIGVFSAIGYRMTNTDYTYELIAYRSEEFLDKPRQVDAESVKYMDKLFHSETILNYDYEINRPLITPHGGDPVLLGIRGENPEVLIKAYNIIKINEPVPIRLIYRTNQHTDAHLRRINDLGEAFIYRGVRVRVWVASIPKRIIGGHVIFKVTDGKRFIDVAAYEPTGKLRRIVEKLRPGDEVEVMGIVRPQSSKHGPTINLEKIHIIMVKPLIKLENPICPRCGARMKSAGRGKGYKCPKCGYRDPNAKKIIRVIKRDLEPGWYEPPPRAFKHLMKPLKRFGKEKNYFPEEIEPSNFIWYNNRVLK</sequence>
<evidence type="ECO:0000259" key="7">
    <source>
        <dbReference type="Pfam" id="PF01336"/>
    </source>
</evidence>
<dbReference type="GeneID" id="9234371"/>
<dbReference type="PANTHER" id="PTHR40705">
    <property type="entry name" value="TRNA(ILE2) 2-AGMATINYLCYTIDINE SYNTHETASE TIAS"/>
    <property type="match status" value="1"/>
</dbReference>
<evidence type="ECO:0000259" key="10">
    <source>
        <dbReference type="Pfam" id="PF23783"/>
    </source>
</evidence>
<dbReference type="InterPro" id="IPR055394">
    <property type="entry name" value="Zn_ribbon_TiaS"/>
</dbReference>
<dbReference type="InterPro" id="IPR013696">
    <property type="entry name" value="TiaS_FLD"/>
</dbReference>
<protein>
    <recommendedName>
        <fullName evidence="6">tRNA(Ile2) 2-agmatinylcytidine synthetase TiaS</fullName>
        <shortName evidence="6">tRNA(Ile2)-agm2C synthetase</shortName>
        <ecNumber evidence="6">6.3.4.22</ecNumber>
    </recommendedName>
    <alternativeName>
        <fullName evidence="6">tRNA(Ile2) agmatidine synthetase</fullName>
    </alternativeName>
</protein>
<reference evidence="12" key="1">
    <citation type="submission" date="2010-05" db="EMBL/GenBank/DDBJ databases">
        <title>Complete sequence of Staphylothermus hellenicus DSM 12710.</title>
        <authorList>
            <consortium name="US DOE Joint Genome Institute"/>
            <person name="Lucas S."/>
            <person name="Copeland A."/>
            <person name="Lapidus A."/>
            <person name="Cheng J.-F."/>
            <person name="Bruce D."/>
            <person name="Goodwin L."/>
            <person name="Pitluck S."/>
            <person name="Davenport K."/>
            <person name="Detter J.C."/>
            <person name="Han C."/>
            <person name="Tapia R."/>
            <person name="Larimer F."/>
            <person name="Land M."/>
            <person name="Hauser L."/>
            <person name="Kyrpides N."/>
            <person name="Mikhailova N."/>
            <person name="Anderson I.J."/>
            <person name="Woyke T."/>
        </authorList>
    </citation>
    <scope>NUCLEOTIDE SEQUENCE [LARGE SCALE GENOMIC DNA]</scope>
    <source>
        <strain evidence="12">DSM 12710 / JCM 10830 / BK20S6-10-b1 / P8</strain>
    </source>
</reference>
<dbReference type="InterPro" id="IPR053870">
    <property type="entry name" value="TiaS-like_TCKD"/>
</dbReference>
<evidence type="ECO:0000256" key="4">
    <source>
        <dbReference type="ARBA" id="ARBA00022741"/>
    </source>
</evidence>
<accession>D7D8U0</accession>
<dbReference type="CDD" id="cd04482">
    <property type="entry name" value="RPA2_OBF_like"/>
    <property type="match status" value="1"/>
</dbReference>
<dbReference type="Pfam" id="PF08489">
    <property type="entry name" value="TiaS_FLD"/>
    <property type="match status" value="1"/>
</dbReference>
<dbReference type="eggNOG" id="arCOG01115">
    <property type="taxonomic scope" value="Archaea"/>
</dbReference>
<evidence type="ECO:0000313" key="12">
    <source>
        <dbReference type="Proteomes" id="UP000002573"/>
    </source>
</evidence>
<evidence type="ECO:0000313" key="11">
    <source>
        <dbReference type="EMBL" id="ADI32186.1"/>
    </source>
</evidence>
<reference evidence="11 12" key="2">
    <citation type="journal article" date="2011" name="Stand. Genomic Sci.">
        <title>Complete genome sequence of Staphylothermus hellenicus P8.</title>
        <authorList>
            <person name="Anderson I."/>
            <person name="Wirth R."/>
            <person name="Lucas S."/>
            <person name="Copeland A."/>
            <person name="Lapidus A."/>
            <person name="Cheng J.F."/>
            <person name="Goodwin L."/>
            <person name="Pitluck S."/>
            <person name="Davenport K."/>
            <person name="Detter J.C."/>
            <person name="Han C."/>
            <person name="Tapia R."/>
            <person name="Land M."/>
            <person name="Hauser L."/>
            <person name="Pati A."/>
            <person name="Mikhailova N."/>
            <person name="Woyke T."/>
            <person name="Klenk H.P."/>
            <person name="Kyrpides N."/>
            <person name="Ivanova N."/>
        </authorList>
    </citation>
    <scope>NUCLEOTIDE SEQUENCE [LARGE SCALE GENOMIC DNA]</scope>
    <source>
        <strain evidence="12">DSM 12710 / JCM 10830 / BK20S6-10-b1 / P8</strain>
    </source>
</reference>
<organism evidence="11 12">
    <name type="scientific">Staphylothermus hellenicus (strain DSM 12710 / JCM 10830 / BK20S6-10-b1 / P8)</name>
    <dbReference type="NCBI Taxonomy" id="591019"/>
    <lineage>
        <taxon>Archaea</taxon>
        <taxon>Thermoproteota</taxon>
        <taxon>Thermoprotei</taxon>
        <taxon>Desulfurococcales</taxon>
        <taxon>Desulfurococcaceae</taxon>
        <taxon>Staphylothermus</taxon>
    </lineage>
</organism>
<comment type="function">
    <text evidence="6">ATP-dependent agmatine transferase that catalyzes the formation of 2-agmatinylcytidine (agm2C) at the wobble position (C34) of tRNA(Ile2), converting the codon specificity from AUG to AUA.</text>
</comment>
<dbReference type="GO" id="GO:0016879">
    <property type="term" value="F:ligase activity, forming carbon-nitrogen bonds"/>
    <property type="evidence" value="ECO:0007669"/>
    <property type="project" value="UniProtKB-UniRule"/>
</dbReference>
<dbReference type="RefSeq" id="WP_013143384.1">
    <property type="nucleotide sequence ID" value="NC_014205.1"/>
</dbReference>
<feature type="domain" description="OB" evidence="7">
    <location>
        <begin position="282"/>
        <end position="360"/>
    </location>
</feature>
<dbReference type="HAMAP" id="MF_01892">
    <property type="entry name" value="tRNA_Ile2_agm2C_synt"/>
    <property type="match status" value="1"/>
</dbReference>
<dbReference type="PANTHER" id="PTHR40705:SF2">
    <property type="entry name" value="DUF1743 DOMAIN-CONTAINING PROTEIN"/>
    <property type="match status" value="1"/>
</dbReference>
<proteinExistence type="inferred from homology"/>
<dbReference type="Pfam" id="PF23783">
    <property type="entry name" value="Zn_ribbon_TiaS"/>
    <property type="match status" value="1"/>
</dbReference>
<feature type="domain" description="TiaS-like TCKD" evidence="9">
    <location>
        <begin position="8"/>
        <end position="68"/>
    </location>
</feature>
<feature type="domain" description="TiaS FLD" evidence="8">
    <location>
        <begin position="152"/>
        <end position="266"/>
    </location>
</feature>
<dbReference type="OrthoDB" id="39189at2157"/>
<dbReference type="GO" id="GO:0002101">
    <property type="term" value="P:tRNA wobble cytosine modification"/>
    <property type="evidence" value="ECO:0007669"/>
    <property type="project" value="UniProtKB-UniRule"/>
</dbReference>
<dbReference type="GO" id="GO:0005524">
    <property type="term" value="F:ATP binding"/>
    <property type="evidence" value="ECO:0007669"/>
    <property type="project" value="UniProtKB-KW"/>
</dbReference>
<keyword evidence="12" id="KW-1185">Reference proteome</keyword>
<feature type="domain" description="TiaS C-terminal zinc ribbon" evidence="10">
    <location>
        <begin position="370"/>
        <end position="412"/>
    </location>
</feature>
<keyword evidence="4 6" id="KW-0547">Nucleotide-binding</keyword>
<dbReference type="Gene3D" id="3.30.70.2200">
    <property type="match status" value="1"/>
</dbReference>
<gene>
    <name evidence="6" type="primary">tiaS</name>
    <name evidence="11" type="ordered locus">Shell_1082</name>
</gene>
<evidence type="ECO:0000259" key="8">
    <source>
        <dbReference type="Pfam" id="PF08489"/>
    </source>
</evidence>
<evidence type="ECO:0000256" key="3">
    <source>
        <dbReference type="ARBA" id="ARBA00022694"/>
    </source>
</evidence>
<keyword evidence="2 6" id="KW-0436">Ligase</keyword>
<dbReference type="Pfam" id="PF01336">
    <property type="entry name" value="tRNA_anti-codon"/>
    <property type="match status" value="1"/>
</dbReference>
<dbReference type="EC" id="6.3.4.22" evidence="6"/>
<dbReference type="HOGENOM" id="CLU_675459_0_0_2"/>
<keyword evidence="3 6" id="KW-0819">tRNA processing</keyword>
<dbReference type="InterPro" id="IPR024913">
    <property type="entry name" value="tRNA_Ile2__agm2C_synt"/>
</dbReference>
<dbReference type="EMBL" id="CP002051">
    <property type="protein sequence ID" value="ADI32186.1"/>
    <property type="molecule type" value="Genomic_DNA"/>
</dbReference>